<evidence type="ECO:0000256" key="1">
    <source>
        <dbReference type="ARBA" id="ARBA00022514"/>
    </source>
</evidence>
<dbReference type="SMART" id="SM00199">
    <property type="entry name" value="SCY"/>
    <property type="match status" value="1"/>
</dbReference>
<dbReference type="AlphaFoldDB" id="A0A3Q2UN54"/>
<evidence type="ECO:0000313" key="4">
    <source>
        <dbReference type="Proteomes" id="UP000265000"/>
    </source>
</evidence>
<dbReference type="CDD" id="cd00169">
    <property type="entry name" value="Chemokine"/>
    <property type="match status" value="1"/>
</dbReference>
<dbReference type="InterPro" id="IPR036048">
    <property type="entry name" value="Interleukin_8-like_sf"/>
</dbReference>
<keyword evidence="1" id="KW-0202">Cytokine</keyword>
<organism evidence="3 4">
    <name type="scientific">Fundulus heteroclitus</name>
    <name type="common">Killifish</name>
    <name type="synonym">Mummichog</name>
    <dbReference type="NCBI Taxonomy" id="8078"/>
    <lineage>
        <taxon>Eukaryota</taxon>
        <taxon>Metazoa</taxon>
        <taxon>Chordata</taxon>
        <taxon>Craniata</taxon>
        <taxon>Vertebrata</taxon>
        <taxon>Euteleostomi</taxon>
        <taxon>Actinopterygii</taxon>
        <taxon>Neopterygii</taxon>
        <taxon>Teleostei</taxon>
        <taxon>Neoteleostei</taxon>
        <taxon>Acanthomorphata</taxon>
        <taxon>Ovalentaria</taxon>
        <taxon>Atherinomorphae</taxon>
        <taxon>Cyprinodontiformes</taxon>
        <taxon>Fundulidae</taxon>
        <taxon>Fundulus</taxon>
    </lineage>
</organism>
<feature type="domain" description="Chemokine interleukin-8-like" evidence="2">
    <location>
        <begin position="52"/>
        <end position="112"/>
    </location>
</feature>
<dbReference type="GO" id="GO:0006955">
    <property type="term" value="P:immune response"/>
    <property type="evidence" value="ECO:0007669"/>
    <property type="project" value="InterPro"/>
</dbReference>
<dbReference type="SUPFAM" id="SSF54117">
    <property type="entry name" value="Interleukin 8-like chemokines"/>
    <property type="match status" value="1"/>
</dbReference>
<dbReference type="GeneTree" id="ENSGT01030000235341"/>
<dbReference type="Ensembl" id="ENSFHET00000034312.1">
    <property type="protein sequence ID" value="ENSFHEP00000033160.1"/>
    <property type="gene ID" value="ENSFHEG00000020095.1"/>
</dbReference>
<dbReference type="PANTHER" id="PTHR12015">
    <property type="entry name" value="SMALL INDUCIBLE CYTOKINE A"/>
    <property type="match status" value="1"/>
</dbReference>
<dbReference type="InterPro" id="IPR001811">
    <property type="entry name" value="Chemokine_IL8-like_dom"/>
</dbReference>
<dbReference type="GO" id="GO:0005615">
    <property type="term" value="C:extracellular space"/>
    <property type="evidence" value="ECO:0007669"/>
    <property type="project" value="UniProtKB-KW"/>
</dbReference>
<protein>
    <recommendedName>
        <fullName evidence="2">Chemokine interleukin-8-like domain-containing protein</fullName>
    </recommendedName>
</protein>
<proteinExistence type="predicted"/>
<evidence type="ECO:0000313" key="3">
    <source>
        <dbReference type="Ensembl" id="ENSFHEP00000033160.1"/>
    </source>
</evidence>
<dbReference type="STRING" id="8078.ENSFHEP00000033160"/>
<evidence type="ECO:0000259" key="2">
    <source>
        <dbReference type="SMART" id="SM00199"/>
    </source>
</evidence>
<dbReference type="Proteomes" id="UP000265000">
    <property type="component" value="Unplaced"/>
</dbReference>
<name>A0A3Q2UN54_FUNHE</name>
<reference evidence="3" key="2">
    <citation type="submission" date="2025-09" db="UniProtKB">
        <authorList>
            <consortium name="Ensembl"/>
        </authorList>
    </citation>
    <scope>IDENTIFICATION</scope>
</reference>
<dbReference type="PANTHER" id="PTHR12015:SF108">
    <property type="entry name" value="C-C MOTIF CHEMOKINE 20"/>
    <property type="match status" value="1"/>
</dbReference>
<dbReference type="GO" id="GO:0008009">
    <property type="term" value="F:chemokine activity"/>
    <property type="evidence" value="ECO:0007669"/>
    <property type="project" value="InterPro"/>
</dbReference>
<keyword evidence="4" id="KW-1185">Reference proteome</keyword>
<sequence length="155" mass="17537">MLLFNQRVRKNVQHLPGEGKRLMLKMQFKLILAALLCFTGWMNLVQASGKVRENCPCVFWSKIQVNFTRIREYTIQKEGPCPINAVRFLTVSGKTFCSNPNNPWTKVVIQKLVAKTPSPKKGCPNDGSQCGSTPLTSTKLYRALTTPHKADKERK</sequence>
<dbReference type="InterPro" id="IPR039809">
    <property type="entry name" value="Chemokine_b/g/d"/>
</dbReference>
<reference evidence="3" key="1">
    <citation type="submission" date="2025-08" db="UniProtKB">
        <authorList>
            <consortium name="Ensembl"/>
        </authorList>
    </citation>
    <scope>IDENTIFICATION</scope>
</reference>
<accession>A0A3Q2UN54</accession>
<dbReference type="Gene3D" id="2.40.50.40">
    <property type="match status" value="1"/>
</dbReference>
<dbReference type="Pfam" id="PF00048">
    <property type="entry name" value="IL8"/>
    <property type="match status" value="1"/>
</dbReference>